<keyword evidence="1" id="KW-0472">Membrane</keyword>
<accession>A0ABS6XWU9</accession>
<feature type="transmembrane region" description="Helical" evidence="1">
    <location>
        <begin position="6"/>
        <end position="23"/>
    </location>
</feature>
<evidence type="ECO:0000313" key="2">
    <source>
        <dbReference type="EMBL" id="MBW4361044.1"/>
    </source>
</evidence>
<proteinExistence type="predicted"/>
<comment type="caution">
    <text evidence="2">The sequence shown here is derived from an EMBL/GenBank/DDBJ whole genome shotgun (WGS) entry which is preliminary data.</text>
</comment>
<protein>
    <submittedName>
        <fullName evidence="2">Uncharacterized protein</fullName>
    </submittedName>
</protein>
<gene>
    <name evidence="2" type="ORF">KZH69_11165</name>
</gene>
<sequence length="54" mass="6501">MEINWFIVSIVFIGAIVLVVILIQKNRKDERKIEKEFNYFKKTEEEELNDEKGL</sequence>
<dbReference type="Proteomes" id="UP000812031">
    <property type="component" value="Unassembled WGS sequence"/>
</dbReference>
<name>A0ABS6XWU9_9FLAO</name>
<keyword evidence="3" id="KW-1185">Reference proteome</keyword>
<organism evidence="2 3">
    <name type="scientific">Flavobacterium taihuense</name>
    <dbReference type="NCBI Taxonomy" id="2857508"/>
    <lineage>
        <taxon>Bacteria</taxon>
        <taxon>Pseudomonadati</taxon>
        <taxon>Bacteroidota</taxon>
        <taxon>Flavobacteriia</taxon>
        <taxon>Flavobacteriales</taxon>
        <taxon>Flavobacteriaceae</taxon>
        <taxon>Flavobacterium</taxon>
    </lineage>
</organism>
<evidence type="ECO:0000313" key="3">
    <source>
        <dbReference type="Proteomes" id="UP000812031"/>
    </source>
</evidence>
<evidence type="ECO:0000256" key="1">
    <source>
        <dbReference type="SAM" id="Phobius"/>
    </source>
</evidence>
<reference evidence="2 3" key="1">
    <citation type="submission" date="2021-07" db="EMBL/GenBank/DDBJ databases">
        <title>Flavobacterium sp. nov. isolated from sediment on the Taihu Lake.</title>
        <authorList>
            <person name="Qu J.-H."/>
        </authorList>
    </citation>
    <scope>NUCLEOTIDE SEQUENCE [LARGE SCALE GENOMIC DNA]</scope>
    <source>
        <strain evidence="2 3">NAS39</strain>
    </source>
</reference>
<dbReference type="EMBL" id="JAHWYN010000008">
    <property type="protein sequence ID" value="MBW4361044.1"/>
    <property type="molecule type" value="Genomic_DNA"/>
</dbReference>
<keyword evidence="1" id="KW-0812">Transmembrane</keyword>
<dbReference type="RefSeq" id="WP_219317524.1">
    <property type="nucleotide sequence ID" value="NZ_JAHWYN010000008.1"/>
</dbReference>
<keyword evidence="1" id="KW-1133">Transmembrane helix</keyword>